<evidence type="ECO:0000256" key="6">
    <source>
        <dbReference type="ARBA" id="ARBA00022989"/>
    </source>
</evidence>
<keyword evidence="5 9" id="KW-0812">Transmembrane</keyword>
<evidence type="ECO:0000313" key="11">
    <source>
        <dbReference type="EMBL" id="QIR15136.1"/>
    </source>
</evidence>
<keyword evidence="6 9" id="KW-1133">Transmembrane helix</keyword>
<evidence type="ECO:0000256" key="1">
    <source>
        <dbReference type="ARBA" id="ARBA00004651"/>
    </source>
</evidence>
<evidence type="ECO:0000256" key="2">
    <source>
        <dbReference type="ARBA" id="ARBA00007783"/>
    </source>
</evidence>
<feature type="transmembrane region" description="Helical" evidence="9">
    <location>
        <begin position="168"/>
        <end position="187"/>
    </location>
</feature>
<dbReference type="Proteomes" id="UP000502608">
    <property type="component" value="Chromosome"/>
</dbReference>
<keyword evidence="12" id="KW-1185">Reference proteome</keyword>
<dbReference type="GO" id="GO:0140359">
    <property type="term" value="F:ABC-type transporter activity"/>
    <property type="evidence" value="ECO:0007669"/>
    <property type="project" value="InterPro"/>
</dbReference>
<dbReference type="GO" id="GO:0015920">
    <property type="term" value="P:lipopolysaccharide transport"/>
    <property type="evidence" value="ECO:0007669"/>
    <property type="project" value="TreeGrafter"/>
</dbReference>
<protein>
    <recommendedName>
        <fullName evidence="9">Transport permease protein</fullName>
    </recommendedName>
</protein>
<reference evidence="11 12" key="1">
    <citation type="submission" date="2020-03" db="EMBL/GenBank/DDBJ databases">
        <title>Complete genome sequence of Shewanella sp.</title>
        <authorList>
            <person name="Kim Y.-S."/>
            <person name="Kim S.-J."/>
            <person name="Jung H.-K."/>
            <person name="Kim K.-H."/>
        </authorList>
    </citation>
    <scope>NUCLEOTIDE SEQUENCE [LARGE SCALE GENOMIC DNA]</scope>
    <source>
        <strain evidence="11 12">PN3F2</strain>
    </source>
</reference>
<dbReference type="PANTHER" id="PTHR30413:SF10">
    <property type="entry name" value="CAPSULE POLYSACCHARIDE EXPORT INNER-MEMBRANE PROTEIN CTRC"/>
    <property type="match status" value="1"/>
</dbReference>
<dbReference type="PANTHER" id="PTHR30413">
    <property type="entry name" value="INNER MEMBRANE TRANSPORT PERMEASE"/>
    <property type="match status" value="1"/>
</dbReference>
<keyword evidence="7" id="KW-0762">Sugar transport</keyword>
<dbReference type="InterPro" id="IPR013525">
    <property type="entry name" value="ABC2_TM"/>
</dbReference>
<keyword evidence="4 9" id="KW-1003">Cell membrane</keyword>
<keyword evidence="8 9" id="KW-0472">Membrane</keyword>
<evidence type="ECO:0000256" key="7">
    <source>
        <dbReference type="ARBA" id="ARBA00023047"/>
    </source>
</evidence>
<feature type="transmembrane region" description="Helical" evidence="9">
    <location>
        <begin position="140"/>
        <end position="162"/>
    </location>
</feature>
<dbReference type="GO" id="GO:0005886">
    <property type="term" value="C:plasma membrane"/>
    <property type="evidence" value="ECO:0007669"/>
    <property type="project" value="UniProtKB-SubCell"/>
</dbReference>
<dbReference type="AlphaFoldDB" id="A0A6G9QKT0"/>
<name>A0A6G9QKT0_9GAMM</name>
<feature type="transmembrane region" description="Helical" evidence="9">
    <location>
        <begin position="29"/>
        <end position="51"/>
    </location>
</feature>
<proteinExistence type="inferred from homology"/>
<dbReference type="PROSITE" id="PS51012">
    <property type="entry name" value="ABC_TM2"/>
    <property type="match status" value="1"/>
</dbReference>
<dbReference type="RefSeq" id="WP_167678617.1">
    <property type="nucleotide sequence ID" value="NZ_CP050313.1"/>
</dbReference>
<evidence type="ECO:0000256" key="4">
    <source>
        <dbReference type="ARBA" id="ARBA00022475"/>
    </source>
</evidence>
<evidence type="ECO:0000256" key="5">
    <source>
        <dbReference type="ARBA" id="ARBA00022692"/>
    </source>
</evidence>
<dbReference type="KEGG" id="saes:HBH39_12105"/>
<gene>
    <name evidence="11" type="ORF">HBH39_12105</name>
</gene>
<feature type="domain" description="ABC transmembrane type-2" evidence="10">
    <location>
        <begin position="27"/>
        <end position="247"/>
    </location>
</feature>
<evidence type="ECO:0000256" key="9">
    <source>
        <dbReference type="RuleBase" id="RU361157"/>
    </source>
</evidence>
<dbReference type="Pfam" id="PF01061">
    <property type="entry name" value="ABC2_membrane"/>
    <property type="match status" value="1"/>
</dbReference>
<accession>A0A6G9QKT0</accession>
<feature type="transmembrane region" description="Helical" evidence="9">
    <location>
        <begin position="223"/>
        <end position="244"/>
    </location>
</feature>
<feature type="transmembrane region" description="Helical" evidence="9">
    <location>
        <begin position="109"/>
        <end position="128"/>
    </location>
</feature>
<sequence>MAFFQYFPLIHLMARMKLKSKANTLVLSYLWWVLEPLLFVAMFYFVFKFLLHRGQEDFLIFLIIGKIPFLWFSKSITSAANSLIENKGLINQRPIPKFVFPLVNIHEAAYQQVVTFAVLLSFVTFNGYTAFSLWWQLVPLIIIQYLLICGLGSIFAFCVTYLPDFRMIIQMFTMGMMFTSGIFWSVSDIADPQLQYLILTFNPLAALIDGYRQVLMYGQHLDWGVFVPALTISCLLMVLGFTGLKKFDGLLTRRVFM</sequence>
<evidence type="ECO:0000256" key="3">
    <source>
        <dbReference type="ARBA" id="ARBA00022448"/>
    </source>
</evidence>
<comment type="subcellular location">
    <subcellularLocation>
        <location evidence="9">Cell inner membrane</location>
        <topology evidence="9">Multi-pass membrane protein</topology>
    </subcellularLocation>
    <subcellularLocation>
        <location evidence="1">Cell membrane</location>
        <topology evidence="1">Multi-pass membrane protein</topology>
    </subcellularLocation>
</comment>
<dbReference type="GO" id="GO:0015774">
    <property type="term" value="P:polysaccharide transport"/>
    <property type="evidence" value="ECO:0007669"/>
    <property type="project" value="UniProtKB-KW"/>
</dbReference>
<dbReference type="EMBL" id="CP050313">
    <property type="protein sequence ID" value="QIR15136.1"/>
    <property type="molecule type" value="Genomic_DNA"/>
</dbReference>
<evidence type="ECO:0000313" key="12">
    <source>
        <dbReference type="Proteomes" id="UP000502608"/>
    </source>
</evidence>
<evidence type="ECO:0000259" key="10">
    <source>
        <dbReference type="PROSITE" id="PS51012"/>
    </source>
</evidence>
<keyword evidence="3 9" id="KW-0813">Transport</keyword>
<comment type="similarity">
    <text evidence="2 9">Belongs to the ABC-2 integral membrane protein family.</text>
</comment>
<organism evidence="11 12">
    <name type="scientific">Shewanella aestuarii</name>
    <dbReference type="NCBI Taxonomy" id="1028752"/>
    <lineage>
        <taxon>Bacteria</taxon>
        <taxon>Pseudomonadati</taxon>
        <taxon>Pseudomonadota</taxon>
        <taxon>Gammaproteobacteria</taxon>
        <taxon>Alteromonadales</taxon>
        <taxon>Shewanellaceae</taxon>
        <taxon>Shewanella</taxon>
    </lineage>
</organism>
<keyword evidence="7" id="KW-0625">Polysaccharide transport</keyword>
<evidence type="ECO:0000256" key="8">
    <source>
        <dbReference type="ARBA" id="ARBA00023136"/>
    </source>
</evidence>
<feature type="transmembrane region" description="Helical" evidence="9">
    <location>
        <begin position="58"/>
        <end position="76"/>
    </location>
</feature>
<dbReference type="InterPro" id="IPR047817">
    <property type="entry name" value="ABC2_TM_bact-type"/>
</dbReference>